<keyword evidence="2" id="KW-1185">Reference proteome</keyword>
<name>A0A1M5HCU6_9ACTN</name>
<gene>
    <name evidence="1" type="ORF">SAMN05443575_1476</name>
</gene>
<dbReference type="RefSeq" id="WP_084180822.1">
    <property type="nucleotide sequence ID" value="NZ_FQVU01000002.1"/>
</dbReference>
<dbReference type="AlphaFoldDB" id="A0A1M5HCU6"/>
<sequence>MTEQIDSEAADVDAPVRIDPDTFPEDKRALYDGVHAALAALPVYFDFDNPIAGIDATDLHNLNTLMGAAIEVQVVETLNGIRSVWDPNRTWAEYSFVRSSQAFPDVRLARRTPQGFEVIFGIELKGWFLLAKEGVPSLRYKVAPAACSPWDLVCVVPWYLSNAVAGKPQVGAPWVEQARYAAEWRDHWWQNVRKPKNANDPTGVQVPADAAPYPSKADLVSVVPEKDGGDNFGRLPRCRPLMDTFIEDSLHQPILGIAATDWQTFLHIHSDNADGEAVLKKILAMDKTSKAQVEARAERLRGLLRDLATEFDFS</sequence>
<organism evidence="1 2">
    <name type="scientific">Jatrophihabitans endophyticus</name>
    <dbReference type="NCBI Taxonomy" id="1206085"/>
    <lineage>
        <taxon>Bacteria</taxon>
        <taxon>Bacillati</taxon>
        <taxon>Actinomycetota</taxon>
        <taxon>Actinomycetes</taxon>
        <taxon>Jatrophihabitantales</taxon>
        <taxon>Jatrophihabitantaceae</taxon>
        <taxon>Jatrophihabitans</taxon>
    </lineage>
</organism>
<dbReference type="Proteomes" id="UP000186132">
    <property type="component" value="Unassembled WGS sequence"/>
</dbReference>
<proteinExistence type="predicted"/>
<accession>A0A1M5HCU6</accession>
<evidence type="ECO:0000313" key="1">
    <source>
        <dbReference type="EMBL" id="SHG13708.1"/>
    </source>
</evidence>
<reference evidence="1 2" key="1">
    <citation type="submission" date="2016-11" db="EMBL/GenBank/DDBJ databases">
        <authorList>
            <person name="Jaros S."/>
            <person name="Januszkiewicz K."/>
            <person name="Wedrychowicz H."/>
        </authorList>
    </citation>
    <scope>NUCLEOTIDE SEQUENCE [LARGE SCALE GENOMIC DNA]</scope>
    <source>
        <strain evidence="1 2">DSM 45627</strain>
    </source>
</reference>
<protein>
    <submittedName>
        <fullName evidence="1">Uncharacterized protein</fullName>
    </submittedName>
</protein>
<dbReference type="EMBL" id="FQVU01000002">
    <property type="protein sequence ID" value="SHG13708.1"/>
    <property type="molecule type" value="Genomic_DNA"/>
</dbReference>
<evidence type="ECO:0000313" key="2">
    <source>
        <dbReference type="Proteomes" id="UP000186132"/>
    </source>
</evidence>
<dbReference type="OrthoDB" id="3078290at2"/>